<feature type="region of interest" description="Disordered" evidence="12">
    <location>
        <begin position="1"/>
        <end position="23"/>
    </location>
</feature>
<dbReference type="SUPFAM" id="SSF52540">
    <property type="entry name" value="P-loop containing nucleoside triphosphate hydrolases"/>
    <property type="match status" value="1"/>
</dbReference>
<evidence type="ECO:0000256" key="5">
    <source>
        <dbReference type="ARBA" id="ARBA00022679"/>
    </source>
</evidence>
<evidence type="ECO:0000313" key="14">
    <source>
        <dbReference type="EMBL" id="SQG49730.1"/>
    </source>
</evidence>
<feature type="binding site" evidence="11">
    <location>
        <position position="115"/>
    </location>
    <ligand>
        <name>substrate</name>
    </ligand>
</feature>
<reference evidence="14 16" key="3">
    <citation type="submission" date="2018-06" db="EMBL/GenBank/DDBJ databases">
        <authorList>
            <consortium name="Pathogen Informatics"/>
            <person name="Doyle S."/>
        </authorList>
    </citation>
    <scope>NUCLEOTIDE SEQUENCE [LARGE SCALE GENOMIC DNA]</scope>
    <source>
        <strain evidence="14 16">NCTC2665</strain>
    </source>
</reference>
<name>C5CCG0_MICLC</name>
<feature type="binding site" evidence="11">
    <location>
        <position position="177"/>
    </location>
    <ligand>
        <name>ATP</name>
        <dbReference type="ChEBI" id="CHEBI:30616"/>
    </ligand>
</feature>
<dbReference type="UniPathway" id="UPA00053">
    <property type="reaction ID" value="UER00088"/>
</dbReference>
<dbReference type="EC" id="2.7.1.71" evidence="3 11"/>
<dbReference type="GO" id="GO:0008652">
    <property type="term" value="P:amino acid biosynthetic process"/>
    <property type="evidence" value="ECO:0007669"/>
    <property type="project" value="UniProtKB-KW"/>
</dbReference>
<dbReference type="Pfam" id="PF01202">
    <property type="entry name" value="SKI"/>
    <property type="match status" value="1"/>
</dbReference>
<evidence type="ECO:0000256" key="9">
    <source>
        <dbReference type="ARBA" id="ARBA00023141"/>
    </source>
</evidence>
<accession>C5CCG0</accession>
<dbReference type="GO" id="GO:0000287">
    <property type="term" value="F:magnesium ion binding"/>
    <property type="evidence" value="ECO:0007669"/>
    <property type="project" value="UniProtKB-UniRule"/>
</dbReference>
<dbReference type="GO" id="GO:0005524">
    <property type="term" value="F:ATP binding"/>
    <property type="evidence" value="ECO:0007669"/>
    <property type="project" value="UniProtKB-UniRule"/>
</dbReference>
<comment type="function">
    <text evidence="11">Catalyzes the specific phosphorylation of the 3-hydroxyl group of shikimic acid using ATP as a cosubstrate.</text>
</comment>
<evidence type="ECO:0000256" key="2">
    <source>
        <dbReference type="ARBA" id="ARBA00006997"/>
    </source>
</evidence>
<dbReference type="PRINTS" id="PR01100">
    <property type="entry name" value="SHIKIMTKNASE"/>
</dbReference>
<keyword evidence="7 11" id="KW-0418">Kinase</keyword>
<evidence type="ECO:0000256" key="10">
    <source>
        <dbReference type="ARBA" id="ARBA00048567"/>
    </source>
</evidence>
<dbReference type="HOGENOM" id="CLU_057607_3_3_11"/>
<dbReference type="InterPro" id="IPR023000">
    <property type="entry name" value="Shikimate_kinase_CS"/>
</dbReference>
<sequence>MTDTPGTAPAPGPDPSTRPVPGPVTVCPWEGMTGALEARLTAAATVASAATDAGPDARPARRFVLVGPMGAGKTTVGRALAALTGLPFVDSDELFVQVHGPIPAFFSEHGEAAFRAEEARVIRHVLGRPAPCVLSCGGGAVLHPGTRRALAGSDSDVVYLAVGEAEALRRVGGGAGRPVLAGDPAGTWRRILAEREGLYREVADLVLDTTGLTAAEAAWRIVGDAHRPRRSESHP</sequence>
<feature type="binding site" evidence="11">
    <location>
        <position position="74"/>
    </location>
    <ligand>
        <name>Mg(2+)</name>
        <dbReference type="ChEBI" id="CHEBI:18420"/>
    </ligand>
</feature>
<dbReference type="Proteomes" id="UP000000738">
    <property type="component" value="Chromosome"/>
</dbReference>
<keyword evidence="5 11" id="KW-0808">Transferase</keyword>
<dbReference type="InterPro" id="IPR027417">
    <property type="entry name" value="P-loop_NTPase"/>
</dbReference>
<dbReference type="STRING" id="465515.Mlut_12670"/>
<keyword evidence="11" id="KW-0963">Cytoplasm</keyword>
<dbReference type="Proteomes" id="UP000248985">
    <property type="component" value="Chromosome 1"/>
</dbReference>
<dbReference type="PROSITE" id="PS01128">
    <property type="entry name" value="SHIKIMATE_KINASE"/>
    <property type="match status" value="1"/>
</dbReference>
<dbReference type="eggNOG" id="COG0703">
    <property type="taxonomic scope" value="Bacteria"/>
</dbReference>
<feature type="binding site" evidence="11">
    <location>
        <position position="92"/>
    </location>
    <ligand>
        <name>substrate</name>
    </ligand>
</feature>
<feature type="binding site" evidence="11">
    <location>
        <position position="195"/>
    </location>
    <ligand>
        <name>substrate</name>
    </ligand>
</feature>
<keyword evidence="8 11" id="KW-0067">ATP-binding</keyword>
<keyword evidence="4 11" id="KW-0028">Amino-acid biosynthesis</keyword>
<evidence type="ECO:0000256" key="6">
    <source>
        <dbReference type="ARBA" id="ARBA00022741"/>
    </source>
</evidence>
<evidence type="ECO:0000256" key="4">
    <source>
        <dbReference type="ARBA" id="ARBA00022605"/>
    </source>
</evidence>
<dbReference type="PANTHER" id="PTHR21087:SF16">
    <property type="entry name" value="SHIKIMATE KINASE 1, CHLOROPLASTIC"/>
    <property type="match status" value="1"/>
</dbReference>
<organism evidence="13 15">
    <name type="scientific">Micrococcus luteus (strain ATCC 4698 / DSM 20030 / JCM 1464 / CCM 169 / CCUG 5858 / IAM 1056 / NBRC 3333 / NCIMB 9278 / NCTC 2665 / VKM Ac-2230)</name>
    <name type="common">Micrococcus lysodeikticus</name>
    <dbReference type="NCBI Taxonomy" id="465515"/>
    <lineage>
        <taxon>Bacteria</taxon>
        <taxon>Bacillati</taxon>
        <taxon>Actinomycetota</taxon>
        <taxon>Actinomycetes</taxon>
        <taxon>Micrococcales</taxon>
        <taxon>Micrococcaceae</taxon>
        <taxon>Micrococcus</taxon>
    </lineage>
</organism>
<comment type="caution">
    <text evidence="11">Lacks conserved residue(s) required for the propagation of feature annotation.</text>
</comment>
<dbReference type="GO" id="GO:0005829">
    <property type="term" value="C:cytosol"/>
    <property type="evidence" value="ECO:0007669"/>
    <property type="project" value="TreeGrafter"/>
</dbReference>
<dbReference type="GO" id="GO:0009073">
    <property type="term" value="P:aromatic amino acid family biosynthetic process"/>
    <property type="evidence" value="ECO:0007669"/>
    <property type="project" value="UniProtKB-KW"/>
</dbReference>
<reference evidence="13" key="1">
    <citation type="submission" date="2009-05" db="EMBL/GenBank/DDBJ databases">
        <title>Complete sequence of Micrococcus luteus NCTC 2665.</title>
        <authorList>
            <consortium name="US DOE Joint Genome Institute"/>
            <person name="Lucas S."/>
            <person name="Copeland A."/>
            <person name="Lapidus A."/>
            <person name="Glavina del Rio T."/>
            <person name="Dalin E."/>
            <person name="Tice H."/>
            <person name="Bruce D."/>
            <person name="Goodwin L."/>
            <person name="Pitluck S."/>
            <person name="Lowry S."/>
            <person name="Larimer F."/>
            <person name="Land M."/>
            <person name="Hauser L."/>
            <person name="Kyrpides N."/>
            <person name="Lykidis A."/>
            <person name="Young M."/>
            <person name="Greenblatt C."/>
        </authorList>
    </citation>
    <scope>NUCLEOTIDE SEQUENCE</scope>
    <source>
        <strain evidence="13">NCTC 2665</strain>
    </source>
</reference>
<keyword evidence="11" id="KW-0460">Magnesium</keyword>
<comment type="pathway">
    <text evidence="1 11">Metabolic intermediate biosynthesis; chorismate biosynthesis; chorismate from D-erythrose 4-phosphate and phosphoenolpyruvate: step 5/7.</text>
</comment>
<dbReference type="InterPro" id="IPR031322">
    <property type="entry name" value="Shikimate/glucono_kinase"/>
</dbReference>
<comment type="cofactor">
    <cofactor evidence="11">
        <name>Mg(2+)</name>
        <dbReference type="ChEBI" id="CHEBI:18420"/>
    </cofactor>
    <text evidence="11">Binds 1 Mg(2+) ion per subunit.</text>
</comment>
<keyword evidence="11" id="KW-0479">Metal-binding</keyword>
<dbReference type="RefSeq" id="WP_010078592.1">
    <property type="nucleotide sequence ID" value="NC_012803.1"/>
</dbReference>
<dbReference type="GO" id="GO:0004765">
    <property type="term" value="F:shikimate kinase activity"/>
    <property type="evidence" value="ECO:0007669"/>
    <property type="project" value="UniProtKB-UniRule"/>
</dbReference>
<comment type="similarity">
    <text evidence="2 11">Belongs to the shikimate kinase family.</text>
</comment>
<protein>
    <recommendedName>
        <fullName evidence="3 11">Shikimate kinase</fullName>
        <shortName evidence="11">SK</shortName>
        <ecNumber evidence="3 11">2.7.1.71</ecNumber>
    </recommendedName>
</protein>
<feature type="compositionally biased region" description="Pro residues" evidence="12">
    <location>
        <begin position="8"/>
        <end position="22"/>
    </location>
</feature>
<evidence type="ECO:0000313" key="13">
    <source>
        <dbReference type="EMBL" id="ACS30772.1"/>
    </source>
</evidence>
<comment type="catalytic activity">
    <reaction evidence="10 11">
        <text>shikimate + ATP = 3-phosphoshikimate + ADP + H(+)</text>
        <dbReference type="Rhea" id="RHEA:13121"/>
        <dbReference type="ChEBI" id="CHEBI:15378"/>
        <dbReference type="ChEBI" id="CHEBI:30616"/>
        <dbReference type="ChEBI" id="CHEBI:36208"/>
        <dbReference type="ChEBI" id="CHEBI:145989"/>
        <dbReference type="ChEBI" id="CHEBI:456216"/>
        <dbReference type="EC" id="2.7.1.71"/>
    </reaction>
</comment>
<evidence type="ECO:0000313" key="16">
    <source>
        <dbReference type="Proteomes" id="UP000248985"/>
    </source>
</evidence>
<keyword evidence="9 11" id="KW-0057">Aromatic amino acid biosynthesis</keyword>
<dbReference type="EMBL" id="LS483396">
    <property type="protein sequence ID" value="SQG49730.1"/>
    <property type="molecule type" value="Genomic_DNA"/>
</dbReference>
<keyword evidence="15" id="KW-1185">Reference proteome</keyword>
<dbReference type="InterPro" id="IPR000623">
    <property type="entry name" value="Shikimate_kinase/TSH1"/>
</dbReference>
<dbReference type="EnsemblBacteria" id="ACS30772">
    <property type="protein sequence ID" value="ACS30772"/>
    <property type="gene ID" value="Mlut_12670"/>
</dbReference>
<dbReference type="EMBL" id="CP001628">
    <property type="protein sequence ID" value="ACS30772.1"/>
    <property type="molecule type" value="Genomic_DNA"/>
</dbReference>
<evidence type="ECO:0000256" key="3">
    <source>
        <dbReference type="ARBA" id="ARBA00012154"/>
    </source>
</evidence>
<dbReference type="Gene3D" id="3.40.50.300">
    <property type="entry name" value="P-loop containing nucleotide triphosphate hydrolases"/>
    <property type="match status" value="1"/>
</dbReference>
<feature type="binding site" evidence="11">
    <location>
        <begin position="70"/>
        <end position="75"/>
    </location>
    <ligand>
        <name>ATP</name>
        <dbReference type="ChEBI" id="CHEBI:30616"/>
    </ligand>
</feature>
<proteinExistence type="inferred from homology"/>
<dbReference type="GO" id="GO:0009423">
    <property type="term" value="P:chorismate biosynthetic process"/>
    <property type="evidence" value="ECO:0007669"/>
    <property type="project" value="UniProtKB-UniRule"/>
</dbReference>
<evidence type="ECO:0000313" key="15">
    <source>
        <dbReference type="Proteomes" id="UP000000738"/>
    </source>
</evidence>
<evidence type="ECO:0000256" key="7">
    <source>
        <dbReference type="ARBA" id="ARBA00022777"/>
    </source>
</evidence>
<evidence type="ECO:0000256" key="12">
    <source>
        <dbReference type="SAM" id="MobiDB-lite"/>
    </source>
</evidence>
<dbReference type="KEGG" id="mlu:Mlut_12670"/>
<dbReference type="GeneID" id="93345423"/>
<gene>
    <name evidence="11 14" type="primary">aroK</name>
    <name evidence="13" type="ordered locus">Mlut_12670</name>
    <name evidence="14" type="ORF">NCTC2665_02288</name>
</gene>
<comment type="subcellular location">
    <subcellularLocation>
        <location evidence="11">Cytoplasm</location>
    </subcellularLocation>
</comment>
<reference evidence="15" key="2">
    <citation type="journal article" date="2010" name="J. Bacteriol.">
        <title>Genome sequence of the Fleming strain of Micrococcus luteus, a simple free-living actinobacterium.</title>
        <authorList>
            <person name="Young M."/>
            <person name="Artsatbanov V."/>
            <person name="Beller H.R."/>
            <person name="Chandra G."/>
            <person name="Chater K.F."/>
            <person name="Dover L.G."/>
            <person name="Goh E.B."/>
            <person name="Kahan T."/>
            <person name="Kaprelyants A.S."/>
            <person name="Kyrpides N."/>
            <person name="Lapidus A."/>
            <person name="Lowry S.R."/>
            <person name="Lykidis A."/>
            <person name="Mahillon J."/>
            <person name="Markowitz V."/>
            <person name="Mavromatis K."/>
            <person name="Mukamolova G.V."/>
            <person name="Oren A."/>
            <person name="Rokem J.S."/>
            <person name="Smith M.C."/>
            <person name="Young D.I."/>
            <person name="Greenblatt C.L."/>
        </authorList>
    </citation>
    <scope>NUCLEOTIDE SEQUENCE [LARGE SCALE GENOMIC DNA]</scope>
    <source>
        <strain evidence="15">ATCC 4698 / DSM 20030 / JCM 1464 / NBRC 3333 / NCIMB 9278 / NCTC 2665 / VKM Ac-2230</strain>
    </source>
</reference>
<dbReference type="PANTHER" id="PTHR21087">
    <property type="entry name" value="SHIKIMATE KINASE"/>
    <property type="match status" value="1"/>
</dbReference>
<feature type="binding site" evidence="11">
    <location>
        <position position="138"/>
    </location>
    <ligand>
        <name>substrate</name>
    </ligand>
</feature>
<keyword evidence="6 11" id="KW-0547">Nucleotide-binding</keyword>
<dbReference type="CDD" id="cd00464">
    <property type="entry name" value="SK"/>
    <property type="match status" value="1"/>
</dbReference>
<evidence type="ECO:0000256" key="8">
    <source>
        <dbReference type="ARBA" id="ARBA00022840"/>
    </source>
</evidence>
<dbReference type="PATRIC" id="fig|465515.4.peg.1208"/>
<evidence type="ECO:0000256" key="11">
    <source>
        <dbReference type="HAMAP-Rule" id="MF_00109"/>
    </source>
</evidence>
<evidence type="ECO:0000256" key="1">
    <source>
        <dbReference type="ARBA" id="ARBA00004842"/>
    </source>
</evidence>
<comment type="subunit">
    <text evidence="11">Monomer.</text>
</comment>
<dbReference type="HAMAP" id="MF_00109">
    <property type="entry name" value="Shikimate_kinase"/>
    <property type="match status" value="1"/>
</dbReference>
<dbReference type="AlphaFoldDB" id="C5CCG0"/>